<evidence type="ECO:0000256" key="1">
    <source>
        <dbReference type="ARBA" id="ARBA00022481"/>
    </source>
</evidence>
<feature type="region of interest" description="Disordered" evidence="2">
    <location>
        <begin position="138"/>
        <end position="162"/>
    </location>
</feature>
<reference evidence="4" key="1">
    <citation type="submission" date="2021-12" db="EMBL/GenBank/DDBJ databases">
        <title>Enterovibrio ZSDZ35 sp. nov. and Enterovibrio ZSDZ42 sp. nov., isolated from coastal seawater in Qingdao.</title>
        <authorList>
            <person name="Zhang P."/>
        </authorList>
    </citation>
    <scope>NUCLEOTIDE SEQUENCE</scope>
    <source>
        <strain evidence="4">ZSDZ35</strain>
    </source>
</reference>
<keyword evidence="3" id="KW-0472">Membrane</keyword>
<evidence type="ECO:0000313" key="4">
    <source>
        <dbReference type="EMBL" id="MDD1780676.1"/>
    </source>
</evidence>
<keyword evidence="3" id="KW-0812">Transmembrane</keyword>
<dbReference type="Pfam" id="PF07963">
    <property type="entry name" value="N_methyl"/>
    <property type="match status" value="1"/>
</dbReference>
<dbReference type="Gene3D" id="3.30.700.10">
    <property type="entry name" value="Glycoprotein, Type 4 Pilin"/>
    <property type="match status" value="1"/>
</dbReference>
<evidence type="ECO:0000256" key="3">
    <source>
        <dbReference type="SAM" id="Phobius"/>
    </source>
</evidence>
<sequence length="162" mass="18031">MKHQGFTLVEIVCVVAILTILSVTAVPRFIAIVSDSRASSLENVASAVESAITMFRTQAMMAGATDKLTINGETIKVGHDNYPIFSRRNNRLQDQVNALVSLGSNFRIASDEDTRDEDGGFVVMFRDLDEDVECYFEYEPPESDDDDDDDDDAEFEVEDDDC</sequence>
<dbReference type="PRINTS" id="PR00813">
    <property type="entry name" value="BCTERIALGSPG"/>
</dbReference>
<dbReference type="InterPro" id="IPR012902">
    <property type="entry name" value="N_methyl_site"/>
</dbReference>
<comment type="caution">
    <text evidence="4">The sequence shown here is derived from an EMBL/GenBank/DDBJ whole genome shotgun (WGS) entry which is preliminary data.</text>
</comment>
<dbReference type="Proteomes" id="UP001149821">
    <property type="component" value="Unassembled WGS sequence"/>
</dbReference>
<evidence type="ECO:0000256" key="2">
    <source>
        <dbReference type="SAM" id="MobiDB-lite"/>
    </source>
</evidence>
<dbReference type="SUPFAM" id="SSF54523">
    <property type="entry name" value="Pili subunits"/>
    <property type="match status" value="1"/>
</dbReference>
<name>A0ABT5QK63_9GAMM</name>
<accession>A0ABT5QK63</accession>
<keyword evidence="5" id="KW-1185">Reference proteome</keyword>
<evidence type="ECO:0000313" key="5">
    <source>
        <dbReference type="Proteomes" id="UP001149821"/>
    </source>
</evidence>
<keyword evidence="3" id="KW-1133">Transmembrane helix</keyword>
<feature type="transmembrane region" description="Helical" evidence="3">
    <location>
        <begin position="6"/>
        <end position="30"/>
    </location>
</feature>
<dbReference type="InterPro" id="IPR000983">
    <property type="entry name" value="Bac_GSPG_pilin"/>
</dbReference>
<organism evidence="4 5">
    <name type="scientific">Enterovibrio qingdaonensis</name>
    <dbReference type="NCBI Taxonomy" id="2899818"/>
    <lineage>
        <taxon>Bacteria</taxon>
        <taxon>Pseudomonadati</taxon>
        <taxon>Pseudomonadota</taxon>
        <taxon>Gammaproteobacteria</taxon>
        <taxon>Vibrionales</taxon>
        <taxon>Vibrionaceae</taxon>
        <taxon>Enterovibrio</taxon>
    </lineage>
</organism>
<dbReference type="RefSeq" id="WP_274140813.1">
    <property type="nucleotide sequence ID" value="NZ_JAJUBB010000003.1"/>
</dbReference>
<proteinExistence type="predicted"/>
<dbReference type="NCBIfam" id="TIGR02532">
    <property type="entry name" value="IV_pilin_GFxxxE"/>
    <property type="match status" value="1"/>
</dbReference>
<keyword evidence="1" id="KW-0488">Methylation</keyword>
<dbReference type="EMBL" id="JAJUBB010000003">
    <property type="protein sequence ID" value="MDD1780676.1"/>
    <property type="molecule type" value="Genomic_DNA"/>
</dbReference>
<protein>
    <submittedName>
        <fullName evidence="4">Type II secretion system GspH family protein</fullName>
    </submittedName>
</protein>
<dbReference type="InterPro" id="IPR045584">
    <property type="entry name" value="Pilin-like"/>
</dbReference>
<gene>
    <name evidence="4" type="ORF">LRP49_05610</name>
</gene>